<evidence type="ECO:0000313" key="2">
    <source>
        <dbReference type="EMBL" id="KAK2764693.1"/>
    </source>
</evidence>
<proteinExistence type="predicted"/>
<name>A0AAE0D9U7_COLKA</name>
<feature type="region of interest" description="Disordered" evidence="1">
    <location>
        <begin position="107"/>
        <end position="133"/>
    </location>
</feature>
<accession>A0AAE0D9U7</accession>
<evidence type="ECO:0000256" key="1">
    <source>
        <dbReference type="SAM" id="MobiDB-lite"/>
    </source>
</evidence>
<dbReference type="AlphaFoldDB" id="A0AAE0D9U7"/>
<dbReference type="EMBL" id="VYYT01000135">
    <property type="protein sequence ID" value="KAK2764693.1"/>
    <property type="molecule type" value="Genomic_DNA"/>
</dbReference>
<gene>
    <name evidence="2" type="ORF">CKAH01_04858</name>
</gene>
<keyword evidence="3" id="KW-1185">Reference proteome</keyword>
<evidence type="ECO:0000313" key="3">
    <source>
        <dbReference type="Proteomes" id="UP001281614"/>
    </source>
</evidence>
<reference evidence="2" key="1">
    <citation type="submission" date="2023-02" db="EMBL/GenBank/DDBJ databases">
        <title>Colletotrichum kahawae CIFC_Que2 genome sequencing and assembly.</title>
        <authorList>
            <person name="Baroncelli R."/>
        </authorList>
    </citation>
    <scope>NUCLEOTIDE SEQUENCE</scope>
    <source>
        <strain evidence="2">CIFC_Que2</strain>
    </source>
</reference>
<dbReference type="Proteomes" id="UP001281614">
    <property type="component" value="Unassembled WGS sequence"/>
</dbReference>
<sequence>MNNILTLPEDTVSFNAKLRFIHKSKDGTVKYPGEIRKMALRSDLKISAWVPIDPSRPMNEGNRRLQVLLPVEYKRHNAFSKADMDSFTLSPYDERIPAVVKNHVGYDSILGSSPRQPPPPQQNVQPPSITSNAPTKNLRDVPFAWASAGLENANLVALALALFLNLDAVDADFN</sequence>
<comment type="caution">
    <text evidence="2">The sequence shown here is derived from an EMBL/GenBank/DDBJ whole genome shotgun (WGS) entry which is preliminary data.</text>
</comment>
<protein>
    <submittedName>
        <fullName evidence="2">Uncharacterized protein</fullName>
    </submittedName>
</protein>
<organism evidence="2 3">
    <name type="scientific">Colletotrichum kahawae</name>
    <name type="common">Coffee berry disease fungus</name>
    <dbReference type="NCBI Taxonomy" id="34407"/>
    <lineage>
        <taxon>Eukaryota</taxon>
        <taxon>Fungi</taxon>
        <taxon>Dikarya</taxon>
        <taxon>Ascomycota</taxon>
        <taxon>Pezizomycotina</taxon>
        <taxon>Sordariomycetes</taxon>
        <taxon>Hypocreomycetidae</taxon>
        <taxon>Glomerellales</taxon>
        <taxon>Glomerellaceae</taxon>
        <taxon>Colletotrichum</taxon>
        <taxon>Colletotrichum gloeosporioides species complex</taxon>
    </lineage>
</organism>